<sequence>MENGDKQLNNGGQNNTFRSGFVAIVGRPNTGKSTLLNFLAQRKIAIISDKPQTTRNSIRAVLNFENAQVILIDTPGLHKPKDALGAQLNRIVRNTLKDVEAVIFMVDASQVIGTGDLFIANEISTLATPKILVLNKIDKVQPQDLEIQIEVARQLGEFDDMIPASGATGENIDKLSARLLELLPEGPQYYPPDMITDQPERVIVAEFVREKVLELTREEVPYSVAVEVQEMKPRKDGEIVDIFATIFVERESQKGILIGKGGRMLKDIGSGARAEIEQLLGSQVYLDLRVRVKKDWRKEERYVRQFGYTE</sequence>
<evidence type="ECO:0000256" key="6">
    <source>
        <dbReference type="HAMAP-Rule" id="MF_00367"/>
    </source>
</evidence>
<dbReference type="GO" id="GO:0003924">
    <property type="term" value="F:GTPase activity"/>
    <property type="evidence" value="ECO:0007669"/>
    <property type="project" value="UniProtKB-UniRule"/>
</dbReference>
<feature type="region of interest" description="G4" evidence="7">
    <location>
        <begin position="135"/>
        <end position="138"/>
    </location>
</feature>
<dbReference type="FunFam" id="3.40.50.300:FF:000094">
    <property type="entry name" value="GTPase Era"/>
    <property type="match status" value="1"/>
</dbReference>
<dbReference type="NCBIfam" id="NF000908">
    <property type="entry name" value="PRK00089.1"/>
    <property type="match status" value="1"/>
</dbReference>
<feature type="binding site" evidence="6">
    <location>
        <begin position="73"/>
        <end position="77"/>
    </location>
    <ligand>
        <name>GTP</name>
        <dbReference type="ChEBI" id="CHEBI:37565"/>
    </ligand>
</feature>
<dbReference type="InterPro" id="IPR005225">
    <property type="entry name" value="Small_GTP-bd"/>
</dbReference>
<keyword evidence="5 6" id="KW-0342">GTP-binding</keyword>
<keyword evidence="6" id="KW-0699">rRNA-binding</keyword>
<dbReference type="GO" id="GO:0070181">
    <property type="term" value="F:small ribosomal subunit rRNA binding"/>
    <property type="evidence" value="ECO:0007669"/>
    <property type="project" value="UniProtKB-UniRule"/>
</dbReference>
<accession>A0A2M7T9P4</accession>
<dbReference type="PROSITE" id="PS50823">
    <property type="entry name" value="KH_TYPE_2"/>
    <property type="match status" value="1"/>
</dbReference>
<dbReference type="RefSeq" id="WP_286678195.1">
    <property type="nucleotide sequence ID" value="NZ_MNXI01000066.1"/>
</dbReference>
<feature type="binding site" evidence="6">
    <location>
        <begin position="26"/>
        <end position="33"/>
    </location>
    <ligand>
        <name>GTP</name>
        <dbReference type="ChEBI" id="CHEBI:37565"/>
    </ligand>
</feature>
<dbReference type="SUPFAM" id="SSF54814">
    <property type="entry name" value="Prokaryotic type KH domain (KH-domain type II)"/>
    <property type="match status" value="1"/>
</dbReference>
<keyword evidence="6" id="KW-1003">Cell membrane</keyword>
<dbReference type="SUPFAM" id="SSF52540">
    <property type="entry name" value="P-loop containing nucleoside triphosphate hydrolases"/>
    <property type="match status" value="1"/>
</dbReference>
<comment type="subunit">
    <text evidence="6">Monomer.</text>
</comment>
<keyword evidence="6" id="KW-0963">Cytoplasm</keyword>
<dbReference type="PANTHER" id="PTHR42698:SF1">
    <property type="entry name" value="GTPASE ERA, MITOCHONDRIAL"/>
    <property type="match status" value="1"/>
</dbReference>
<name>A0A2M7T9P4_9ACTN</name>
<evidence type="ECO:0000259" key="9">
    <source>
        <dbReference type="PROSITE" id="PS50823"/>
    </source>
</evidence>
<dbReference type="HAMAP" id="MF_00367">
    <property type="entry name" value="GTPase_Era"/>
    <property type="match status" value="1"/>
</dbReference>
<evidence type="ECO:0000256" key="2">
    <source>
        <dbReference type="ARBA" id="ARBA00020484"/>
    </source>
</evidence>
<dbReference type="InterPro" id="IPR027417">
    <property type="entry name" value="P-loop_NTPase"/>
</dbReference>
<evidence type="ECO:0000256" key="3">
    <source>
        <dbReference type="ARBA" id="ARBA00022741"/>
    </source>
</evidence>
<evidence type="ECO:0000313" key="11">
    <source>
        <dbReference type="EMBL" id="PIZ41408.1"/>
    </source>
</evidence>
<dbReference type="NCBIfam" id="TIGR00231">
    <property type="entry name" value="small_GTP"/>
    <property type="match status" value="1"/>
</dbReference>
<dbReference type="FunFam" id="3.30.300.20:FF:000003">
    <property type="entry name" value="GTPase Era"/>
    <property type="match status" value="1"/>
</dbReference>
<keyword evidence="6" id="KW-0472">Membrane</keyword>
<comment type="function">
    <text evidence="6">An essential GTPase that binds both GDP and GTP, with rapid nucleotide exchange. Plays a role in 16S rRNA processing and 30S ribosomal subunit biogenesis and possibly also in cell cycle regulation and energy metabolism.</text>
</comment>
<organism evidence="11 12">
    <name type="scientific">Candidatus Aquicultor secundus</name>
    <dbReference type="NCBI Taxonomy" id="1973895"/>
    <lineage>
        <taxon>Bacteria</taxon>
        <taxon>Bacillati</taxon>
        <taxon>Actinomycetota</taxon>
        <taxon>Candidatus Aquicultoria</taxon>
        <taxon>Candidatus Aquicultorales</taxon>
        <taxon>Candidatus Aquicultoraceae</taxon>
        <taxon>Candidatus Aquicultor</taxon>
    </lineage>
</organism>
<dbReference type="InterPro" id="IPR005662">
    <property type="entry name" value="GTPase_Era-like"/>
</dbReference>
<dbReference type="InterPro" id="IPR030388">
    <property type="entry name" value="G_ERA_dom"/>
</dbReference>
<dbReference type="Gene3D" id="3.40.50.300">
    <property type="entry name" value="P-loop containing nucleotide triphosphate hydrolases"/>
    <property type="match status" value="1"/>
</dbReference>
<dbReference type="GO" id="GO:0000028">
    <property type="term" value="P:ribosomal small subunit assembly"/>
    <property type="evidence" value="ECO:0007669"/>
    <property type="project" value="TreeGrafter"/>
</dbReference>
<dbReference type="PANTHER" id="PTHR42698">
    <property type="entry name" value="GTPASE ERA"/>
    <property type="match status" value="1"/>
</dbReference>
<dbReference type="Pfam" id="PF07650">
    <property type="entry name" value="KH_2"/>
    <property type="match status" value="1"/>
</dbReference>
<dbReference type="InterPro" id="IPR009019">
    <property type="entry name" value="KH_sf_prok-type"/>
</dbReference>
<evidence type="ECO:0000256" key="7">
    <source>
        <dbReference type="PROSITE-ProRule" id="PRU01050"/>
    </source>
</evidence>
<feature type="domain" description="KH type-2" evidence="9">
    <location>
        <begin position="216"/>
        <end position="294"/>
    </location>
</feature>
<dbReference type="PROSITE" id="PS51713">
    <property type="entry name" value="G_ERA"/>
    <property type="match status" value="1"/>
</dbReference>
<feature type="region of interest" description="G2" evidence="7">
    <location>
        <begin position="52"/>
        <end position="56"/>
    </location>
</feature>
<dbReference type="PRINTS" id="PR00326">
    <property type="entry name" value="GTP1OBG"/>
</dbReference>
<dbReference type="Gene3D" id="3.30.300.20">
    <property type="match status" value="1"/>
</dbReference>
<dbReference type="GO" id="GO:0005525">
    <property type="term" value="F:GTP binding"/>
    <property type="evidence" value="ECO:0007669"/>
    <property type="project" value="UniProtKB-UniRule"/>
</dbReference>
<dbReference type="GO" id="GO:0005886">
    <property type="term" value="C:plasma membrane"/>
    <property type="evidence" value="ECO:0007669"/>
    <property type="project" value="UniProtKB-SubCell"/>
</dbReference>
<reference evidence="12" key="1">
    <citation type="submission" date="2017-09" db="EMBL/GenBank/DDBJ databases">
        <title>Depth-based differentiation of microbial function through sediment-hosted aquifers and enrichment of novel symbionts in the deep terrestrial subsurface.</title>
        <authorList>
            <person name="Probst A.J."/>
            <person name="Ladd B."/>
            <person name="Jarett J.K."/>
            <person name="Geller-Mcgrath D.E."/>
            <person name="Sieber C.M.K."/>
            <person name="Emerson J.B."/>
            <person name="Anantharaman K."/>
            <person name="Thomas B.C."/>
            <person name="Malmstrom R."/>
            <person name="Stieglmeier M."/>
            <person name="Klingl A."/>
            <person name="Woyke T."/>
            <person name="Ryan C.M."/>
            <person name="Banfield J.F."/>
        </authorList>
    </citation>
    <scope>NUCLEOTIDE SEQUENCE [LARGE SCALE GENOMIC DNA]</scope>
</reference>
<dbReference type="AlphaFoldDB" id="A0A2M7T9P4"/>
<dbReference type="EMBL" id="PFNG01000059">
    <property type="protein sequence ID" value="PIZ41408.1"/>
    <property type="molecule type" value="Genomic_DNA"/>
</dbReference>
<feature type="domain" description="Era-type G" evidence="10">
    <location>
        <begin position="18"/>
        <end position="185"/>
    </location>
</feature>
<dbReference type="InterPro" id="IPR006073">
    <property type="entry name" value="GTP-bd"/>
</dbReference>
<proteinExistence type="inferred from homology"/>
<evidence type="ECO:0000256" key="8">
    <source>
        <dbReference type="RuleBase" id="RU003761"/>
    </source>
</evidence>
<evidence type="ECO:0000313" key="12">
    <source>
        <dbReference type="Proteomes" id="UP000230956"/>
    </source>
</evidence>
<dbReference type="NCBIfam" id="TIGR00436">
    <property type="entry name" value="era"/>
    <property type="match status" value="1"/>
</dbReference>
<feature type="region of interest" description="G3" evidence="7">
    <location>
        <begin position="73"/>
        <end position="76"/>
    </location>
</feature>
<dbReference type="GO" id="GO:0005829">
    <property type="term" value="C:cytosol"/>
    <property type="evidence" value="ECO:0007669"/>
    <property type="project" value="TreeGrafter"/>
</dbReference>
<evidence type="ECO:0000256" key="5">
    <source>
        <dbReference type="ARBA" id="ARBA00023134"/>
    </source>
</evidence>
<comment type="subcellular location">
    <subcellularLocation>
        <location evidence="6">Cytoplasm</location>
    </subcellularLocation>
    <subcellularLocation>
        <location evidence="6">Cell membrane</location>
        <topology evidence="6">Peripheral membrane protein</topology>
    </subcellularLocation>
</comment>
<evidence type="ECO:0000256" key="1">
    <source>
        <dbReference type="ARBA" id="ARBA00007921"/>
    </source>
</evidence>
<comment type="similarity">
    <text evidence="1 6 7 8">Belongs to the TRAFAC class TrmE-Era-EngA-EngB-Septin-like GTPase superfamily. Era GTPase family.</text>
</comment>
<dbReference type="CDD" id="cd04163">
    <property type="entry name" value="Era"/>
    <property type="match status" value="1"/>
</dbReference>
<evidence type="ECO:0000256" key="4">
    <source>
        <dbReference type="ARBA" id="ARBA00022884"/>
    </source>
</evidence>
<dbReference type="InterPro" id="IPR015946">
    <property type="entry name" value="KH_dom-like_a/b"/>
</dbReference>
<feature type="region of interest" description="G1" evidence="7">
    <location>
        <begin position="26"/>
        <end position="33"/>
    </location>
</feature>
<dbReference type="Proteomes" id="UP000230956">
    <property type="component" value="Unassembled WGS sequence"/>
</dbReference>
<gene>
    <name evidence="6" type="primary">era</name>
    <name evidence="11" type="ORF">COY37_02305</name>
</gene>
<dbReference type="InterPro" id="IPR004044">
    <property type="entry name" value="KH_dom_type_2"/>
</dbReference>
<comment type="caution">
    <text evidence="11">The sequence shown here is derived from an EMBL/GenBank/DDBJ whole genome shotgun (WGS) entry which is preliminary data.</text>
</comment>
<keyword evidence="4 6" id="KW-0694">RNA-binding</keyword>
<keyword evidence="3 6" id="KW-0547">Nucleotide-binding</keyword>
<dbReference type="SMART" id="SM00382">
    <property type="entry name" value="AAA"/>
    <property type="match status" value="1"/>
</dbReference>
<protein>
    <recommendedName>
        <fullName evidence="2 6">GTPase Era</fullName>
    </recommendedName>
</protein>
<dbReference type="InterPro" id="IPR003593">
    <property type="entry name" value="AAA+_ATPase"/>
</dbReference>
<feature type="binding site" evidence="6">
    <location>
        <begin position="135"/>
        <end position="138"/>
    </location>
    <ligand>
        <name>GTP</name>
        <dbReference type="ChEBI" id="CHEBI:37565"/>
    </ligand>
</feature>
<keyword evidence="6" id="KW-0690">Ribosome biogenesis</keyword>
<dbReference type="Pfam" id="PF01926">
    <property type="entry name" value="MMR_HSR1"/>
    <property type="match status" value="1"/>
</dbReference>
<feature type="region of interest" description="G5" evidence="7">
    <location>
        <begin position="164"/>
        <end position="166"/>
    </location>
</feature>
<dbReference type="GO" id="GO:0043024">
    <property type="term" value="F:ribosomal small subunit binding"/>
    <property type="evidence" value="ECO:0007669"/>
    <property type="project" value="TreeGrafter"/>
</dbReference>
<dbReference type="CDD" id="cd22534">
    <property type="entry name" value="KH-II_Era"/>
    <property type="match status" value="1"/>
</dbReference>
<evidence type="ECO:0000259" key="10">
    <source>
        <dbReference type="PROSITE" id="PS51713"/>
    </source>
</evidence>